<comment type="caution">
    <text evidence="1">The sequence shown here is derived from an EMBL/GenBank/DDBJ whole genome shotgun (WGS) entry which is preliminary data.</text>
</comment>
<sequence length="92" mass="9954">MDFCTQGTGPVNTWHSSPRASPSLVFETVVVVAEERPRIKPDNGVFYSFLCPGPLLYVQSVLLLGCRANVANLHAGNNTRTTPTVTVESFAC</sequence>
<accession>A0A9W9ZGZ5</accession>
<dbReference type="AlphaFoldDB" id="A0A9W9ZGZ5"/>
<reference evidence="1" key="1">
    <citation type="submission" date="2023-01" db="EMBL/GenBank/DDBJ databases">
        <title>Genome assembly of the deep-sea coral Lophelia pertusa.</title>
        <authorList>
            <person name="Herrera S."/>
            <person name="Cordes E."/>
        </authorList>
    </citation>
    <scope>NUCLEOTIDE SEQUENCE</scope>
    <source>
        <strain evidence="1">USNM1676648</strain>
        <tissue evidence="1">Polyp</tissue>
    </source>
</reference>
<dbReference type="Proteomes" id="UP001163046">
    <property type="component" value="Unassembled WGS sequence"/>
</dbReference>
<dbReference type="EMBL" id="MU826263">
    <property type="protein sequence ID" value="KAJ7381556.1"/>
    <property type="molecule type" value="Genomic_DNA"/>
</dbReference>
<keyword evidence="2" id="KW-1185">Reference proteome</keyword>
<protein>
    <submittedName>
        <fullName evidence="1">Uncharacterized protein</fullName>
    </submittedName>
</protein>
<organism evidence="1 2">
    <name type="scientific">Desmophyllum pertusum</name>
    <dbReference type="NCBI Taxonomy" id="174260"/>
    <lineage>
        <taxon>Eukaryota</taxon>
        <taxon>Metazoa</taxon>
        <taxon>Cnidaria</taxon>
        <taxon>Anthozoa</taxon>
        <taxon>Hexacorallia</taxon>
        <taxon>Scleractinia</taxon>
        <taxon>Caryophylliina</taxon>
        <taxon>Caryophylliidae</taxon>
        <taxon>Desmophyllum</taxon>
    </lineage>
</organism>
<evidence type="ECO:0000313" key="2">
    <source>
        <dbReference type="Proteomes" id="UP001163046"/>
    </source>
</evidence>
<gene>
    <name evidence="1" type="ORF">OS493_040486</name>
</gene>
<proteinExistence type="predicted"/>
<evidence type="ECO:0000313" key="1">
    <source>
        <dbReference type="EMBL" id="KAJ7381556.1"/>
    </source>
</evidence>
<name>A0A9W9ZGZ5_9CNID</name>